<keyword evidence="4" id="KW-0804">Transcription</keyword>
<dbReference type="RefSeq" id="WP_219803292.1">
    <property type="nucleotide sequence ID" value="NZ_CP080096.1"/>
</dbReference>
<protein>
    <submittedName>
        <fullName evidence="7">LysR family transcriptional regulator</fullName>
    </submittedName>
</protein>
<evidence type="ECO:0000259" key="5">
    <source>
        <dbReference type="Pfam" id="PF00126"/>
    </source>
</evidence>
<evidence type="ECO:0000256" key="4">
    <source>
        <dbReference type="ARBA" id="ARBA00023163"/>
    </source>
</evidence>
<reference evidence="7 8" key="1">
    <citation type="submission" date="2021-07" db="EMBL/GenBank/DDBJ databases">
        <title>Paraburkholderia edwinii protects Aspergillus sp. from phenazines by acting as a toxin sponge.</title>
        <authorList>
            <person name="Dahlstrom K.M."/>
            <person name="Newman D.K."/>
        </authorList>
    </citation>
    <scope>NUCLEOTIDE SEQUENCE [LARGE SCALE GENOMIC DNA]</scope>
    <source>
        <strain evidence="7 8">Pe01</strain>
    </source>
</reference>
<dbReference type="Proteomes" id="UP000826462">
    <property type="component" value="Chromosome 2"/>
</dbReference>
<dbReference type="Pfam" id="PF00126">
    <property type="entry name" value="HTH_1"/>
    <property type="match status" value="1"/>
</dbReference>
<keyword evidence="3" id="KW-0238">DNA-binding</keyword>
<dbReference type="Pfam" id="PF03466">
    <property type="entry name" value="LysR_substrate"/>
    <property type="match status" value="1"/>
</dbReference>
<gene>
    <name evidence="7" type="ORF">KZJ38_28090</name>
</gene>
<evidence type="ECO:0000259" key="6">
    <source>
        <dbReference type="Pfam" id="PF03466"/>
    </source>
</evidence>
<name>A0ABX8UXX4_9BURK</name>
<accession>A0ABX8UXX4</accession>
<evidence type="ECO:0000313" key="8">
    <source>
        <dbReference type="Proteomes" id="UP000826462"/>
    </source>
</evidence>
<dbReference type="InterPro" id="IPR036388">
    <property type="entry name" value="WH-like_DNA-bd_sf"/>
</dbReference>
<dbReference type="EMBL" id="CP080096">
    <property type="protein sequence ID" value="QYD73486.1"/>
    <property type="molecule type" value="Genomic_DNA"/>
</dbReference>
<dbReference type="Gene3D" id="1.10.10.10">
    <property type="entry name" value="Winged helix-like DNA-binding domain superfamily/Winged helix DNA-binding domain"/>
    <property type="match status" value="1"/>
</dbReference>
<feature type="domain" description="HTH lysR-type" evidence="5">
    <location>
        <begin position="30"/>
        <end position="84"/>
    </location>
</feature>
<dbReference type="InterPro" id="IPR058163">
    <property type="entry name" value="LysR-type_TF_proteobact-type"/>
</dbReference>
<dbReference type="InterPro" id="IPR005119">
    <property type="entry name" value="LysR_subst-bd"/>
</dbReference>
<evidence type="ECO:0000256" key="2">
    <source>
        <dbReference type="ARBA" id="ARBA00023015"/>
    </source>
</evidence>
<keyword evidence="2" id="KW-0805">Transcription regulation</keyword>
<keyword evidence="8" id="KW-1185">Reference proteome</keyword>
<proteinExistence type="inferred from homology"/>
<sequence length="346" mass="38604">MSDYALRRSVSGADDPFASSFATSYAGVVSFLAVADEGSFARAGDRLGIGRSSVSRNVQKLEAQLDTRLFLRTTRSTSLTREGELFYENCRPGVERIVQALDEMRELRSGPPRGQLRICSAPGFGRKIVAPLLRGFHAQFPGITLELLLNDRPSDFTGDRIDVSFRDGRMEDSEIVARQLIPMQMLVCASRDYARVHGLPRSVDELAGHGCINFRTASGRVKEWEFKVDGIAQRRLPVARHTFNDADLMLQSVLDGQGIAQLPAYQVCDLLRDGRLVSCLAQYVPDDGGHYICYLSRKHLPARIRVFVDYMIEHTRRLDLDCLTTMPVQRQTVADACDDGRMIDAA</sequence>
<dbReference type="InterPro" id="IPR000847">
    <property type="entry name" value="LysR_HTH_N"/>
</dbReference>
<evidence type="ECO:0000313" key="7">
    <source>
        <dbReference type="EMBL" id="QYD73486.1"/>
    </source>
</evidence>
<dbReference type="Gene3D" id="3.40.190.290">
    <property type="match status" value="1"/>
</dbReference>
<dbReference type="PANTHER" id="PTHR30537:SF5">
    <property type="entry name" value="HTH-TYPE TRANSCRIPTIONAL ACTIVATOR TTDR-RELATED"/>
    <property type="match status" value="1"/>
</dbReference>
<feature type="domain" description="LysR substrate-binding" evidence="6">
    <location>
        <begin position="110"/>
        <end position="315"/>
    </location>
</feature>
<dbReference type="PANTHER" id="PTHR30537">
    <property type="entry name" value="HTH-TYPE TRANSCRIPTIONAL REGULATOR"/>
    <property type="match status" value="1"/>
</dbReference>
<evidence type="ECO:0000256" key="3">
    <source>
        <dbReference type="ARBA" id="ARBA00023125"/>
    </source>
</evidence>
<dbReference type="CDD" id="cd08422">
    <property type="entry name" value="PBP2_CrgA_like"/>
    <property type="match status" value="1"/>
</dbReference>
<dbReference type="SUPFAM" id="SSF46785">
    <property type="entry name" value="Winged helix' DNA-binding domain"/>
    <property type="match status" value="1"/>
</dbReference>
<dbReference type="InterPro" id="IPR036390">
    <property type="entry name" value="WH_DNA-bd_sf"/>
</dbReference>
<organism evidence="7 8">
    <name type="scientific">Paraburkholderia edwinii</name>
    <dbReference type="NCBI Taxonomy" id="2861782"/>
    <lineage>
        <taxon>Bacteria</taxon>
        <taxon>Pseudomonadati</taxon>
        <taxon>Pseudomonadota</taxon>
        <taxon>Betaproteobacteria</taxon>
        <taxon>Burkholderiales</taxon>
        <taxon>Burkholderiaceae</taxon>
        <taxon>Paraburkholderia</taxon>
    </lineage>
</organism>
<comment type="similarity">
    <text evidence="1">Belongs to the LysR transcriptional regulatory family.</text>
</comment>
<dbReference type="SUPFAM" id="SSF53850">
    <property type="entry name" value="Periplasmic binding protein-like II"/>
    <property type="match status" value="1"/>
</dbReference>
<evidence type="ECO:0000256" key="1">
    <source>
        <dbReference type="ARBA" id="ARBA00009437"/>
    </source>
</evidence>